<reference evidence="2 3" key="1">
    <citation type="submission" date="2016-10" db="EMBL/GenBank/DDBJ databases">
        <title>Draft genome sequence of Coniochaeta ligniaria NRRL30616, a lignocellulolytic fungus for bioabatement of inhibitors in plant biomass hydrolysates.</title>
        <authorList>
            <consortium name="DOE Joint Genome Institute"/>
            <person name="Jimenez D.J."/>
            <person name="Hector R.E."/>
            <person name="Riley R."/>
            <person name="Sun H."/>
            <person name="Grigoriev I.V."/>
            <person name="Van Elsas J.D."/>
            <person name="Nichols N.N."/>
        </authorList>
    </citation>
    <scope>NUCLEOTIDE SEQUENCE [LARGE SCALE GENOMIC DNA]</scope>
    <source>
        <strain evidence="2 3">NRRL 30616</strain>
    </source>
</reference>
<gene>
    <name evidence="2" type="ORF">CONLIGDRAFT_342464</name>
</gene>
<dbReference type="AlphaFoldDB" id="A0A1J7JKC7"/>
<dbReference type="InParanoid" id="A0A1J7JKC7"/>
<sequence>MPAPGFRAAAGCRAGSRPGCTRPAARRTAAWRCWRAGRRVRSPRLRSRTGLAAGPSAVGWGRSSRPEEDRVEGLGRERLGPQLRRLVRRLGTSSCGGRRRGLGRSGLMLRRRQLRRQQWDRRVLTWNHQRRAQRSSRLTGRRCEWWK</sequence>
<organism evidence="2 3">
    <name type="scientific">Coniochaeta ligniaria NRRL 30616</name>
    <dbReference type="NCBI Taxonomy" id="1408157"/>
    <lineage>
        <taxon>Eukaryota</taxon>
        <taxon>Fungi</taxon>
        <taxon>Dikarya</taxon>
        <taxon>Ascomycota</taxon>
        <taxon>Pezizomycotina</taxon>
        <taxon>Sordariomycetes</taxon>
        <taxon>Sordariomycetidae</taxon>
        <taxon>Coniochaetales</taxon>
        <taxon>Coniochaetaceae</taxon>
        <taxon>Coniochaeta</taxon>
    </lineage>
</organism>
<evidence type="ECO:0000256" key="1">
    <source>
        <dbReference type="SAM" id="MobiDB-lite"/>
    </source>
</evidence>
<dbReference type="Proteomes" id="UP000182658">
    <property type="component" value="Unassembled WGS sequence"/>
</dbReference>
<feature type="region of interest" description="Disordered" evidence="1">
    <location>
        <begin position="45"/>
        <end position="75"/>
    </location>
</feature>
<feature type="region of interest" description="Disordered" evidence="1">
    <location>
        <begin position="1"/>
        <end position="21"/>
    </location>
</feature>
<accession>A0A1J7JKC7</accession>
<evidence type="ECO:0000313" key="2">
    <source>
        <dbReference type="EMBL" id="OIW29724.1"/>
    </source>
</evidence>
<evidence type="ECO:0000313" key="3">
    <source>
        <dbReference type="Proteomes" id="UP000182658"/>
    </source>
</evidence>
<feature type="compositionally biased region" description="Basic and acidic residues" evidence="1">
    <location>
        <begin position="64"/>
        <end position="75"/>
    </location>
</feature>
<name>A0A1J7JKC7_9PEZI</name>
<protein>
    <submittedName>
        <fullName evidence="2">Uncharacterized protein</fullName>
    </submittedName>
</protein>
<dbReference type="EMBL" id="KV875097">
    <property type="protein sequence ID" value="OIW29724.1"/>
    <property type="molecule type" value="Genomic_DNA"/>
</dbReference>
<proteinExistence type="predicted"/>
<keyword evidence="3" id="KW-1185">Reference proteome</keyword>